<keyword evidence="3 4" id="KW-0732">Signal</keyword>
<evidence type="ECO:0000256" key="2">
    <source>
        <dbReference type="ARBA" id="ARBA00022448"/>
    </source>
</evidence>
<comment type="similarity">
    <text evidence="1">Belongs to the bacterial solute-binding protein 1 family.</text>
</comment>
<dbReference type="InterPro" id="IPR006311">
    <property type="entry name" value="TAT_signal"/>
</dbReference>
<protein>
    <submittedName>
        <fullName evidence="5">Extracellular solute-binding protein</fullName>
    </submittedName>
</protein>
<evidence type="ECO:0000313" key="6">
    <source>
        <dbReference type="Proteomes" id="UP000663792"/>
    </source>
</evidence>
<dbReference type="GO" id="GO:0055052">
    <property type="term" value="C:ATP-binding cassette (ABC) transporter complex, substrate-binding subunit-containing"/>
    <property type="evidence" value="ECO:0007669"/>
    <property type="project" value="TreeGrafter"/>
</dbReference>
<feature type="chain" id="PRO_5038058467" evidence="4">
    <location>
        <begin position="24"/>
        <end position="439"/>
    </location>
</feature>
<keyword evidence="6" id="KW-1185">Reference proteome</keyword>
<reference evidence="5" key="1">
    <citation type="submission" date="2021-01" db="EMBL/GenBank/DDBJ databases">
        <title>YIM 132084 draft genome.</title>
        <authorList>
            <person name="An D."/>
        </authorList>
    </citation>
    <scope>NUCLEOTIDE SEQUENCE</scope>
    <source>
        <strain evidence="5">YIM 132084</strain>
    </source>
</reference>
<dbReference type="EMBL" id="JAERWK010000003">
    <property type="protein sequence ID" value="MBM9466182.1"/>
    <property type="molecule type" value="Genomic_DNA"/>
</dbReference>
<dbReference type="GO" id="GO:0042956">
    <property type="term" value="P:maltodextrin transmembrane transport"/>
    <property type="evidence" value="ECO:0007669"/>
    <property type="project" value="TreeGrafter"/>
</dbReference>
<dbReference type="Proteomes" id="UP000663792">
    <property type="component" value="Unassembled WGS sequence"/>
</dbReference>
<organism evidence="5 6">
    <name type="scientific">Nakamurella leprariae</name>
    <dbReference type="NCBI Taxonomy" id="2803911"/>
    <lineage>
        <taxon>Bacteria</taxon>
        <taxon>Bacillati</taxon>
        <taxon>Actinomycetota</taxon>
        <taxon>Actinomycetes</taxon>
        <taxon>Nakamurellales</taxon>
        <taxon>Nakamurellaceae</taxon>
        <taxon>Nakamurella</taxon>
    </lineage>
</organism>
<dbReference type="Gene3D" id="3.40.190.10">
    <property type="entry name" value="Periplasmic binding protein-like II"/>
    <property type="match status" value="1"/>
</dbReference>
<dbReference type="PROSITE" id="PS51257">
    <property type="entry name" value="PROKAR_LIPOPROTEIN"/>
    <property type="match status" value="1"/>
</dbReference>
<dbReference type="GO" id="GO:1901982">
    <property type="term" value="F:maltose binding"/>
    <property type="evidence" value="ECO:0007669"/>
    <property type="project" value="TreeGrafter"/>
</dbReference>
<feature type="signal peptide" evidence="4">
    <location>
        <begin position="1"/>
        <end position="23"/>
    </location>
</feature>
<dbReference type="AlphaFoldDB" id="A0A939C0I4"/>
<dbReference type="RefSeq" id="WP_205259133.1">
    <property type="nucleotide sequence ID" value="NZ_JAERWK010000003.1"/>
</dbReference>
<evidence type="ECO:0000256" key="4">
    <source>
        <dbReference type="SAM" id="SignalP"/>
    </source>
</evidence>
<sequence>MTDRRARSRAAIGRRTLLTGAGAAWLLTACDAGIAADAPVTRPTTRASDGRPLLSQWYHEYGEVGTEAAARWYAEQFPDAAVTVDWRTGDYENAVTTALAAGDGPDVFEYANGPTVELIRSGQVVELTDLIADVRTDFNAAILDRMTFEGKLYAIPQVIDTQVLVYRPSMLRAAGLAPPKTTLDLVQAAIALTTQDRAGIFVGSDGGVETLIGPTLWSVGCDYLTSDTAPDGPGVGFTDPAVAAAFGALRELYLSGAMLLDAPAHWAEPSALVQGRCAMQWTGLWTFPTLTAALGDDFGVLPWPRFSDTTGAPSVPIGAYGAVVNAAGADVDLAREYVRWLWVAQTDLQLDWAQSYGFHIPARHSLSADADALAAEQPAEVVELVGLYGHPQTPLWWTAGCGTALRAAASRIITAGADASTELAAAASEVTAELDRVRG</sequence>
<comment type="caution">
    <text evidence="5">The sequence shown here is derived from an EMBL/GenBank/DDBJ whole genome shotgun (WGS) entry which is preliminary data.</text>
</comment>
<dbReference type="SUPFAM" id="SSF53850">
    <property type="entry name" value="Periplasmic binding protein-like II"/>
    <property type="match status" value="1"/>
</dbReference>
<evidence type="ECO:0000256" key="3">
    <source>
        <dbReference type="ARBA" id="ARBA00022729"/>
    </source>
</evidence>
<keyword evidence="2" id="KW-0813">Transport</keyword>
<accession>A0A939C0I4</accession>
<dbReference type="PROSITE" id="PS51318">
    <property type="entry name" value="TAT"/>
    <property type="match status" value="1"/>
</dbReference>
<evidence type="ECO:0000256" key="1">
    <source>
        <dbReference type="ARBA" id="ARBA00008520"/>
    </source>
</evidence>
<gene>
    <name evidence="5" type="ORF">JL106_02660</name>
</gene>
<dbReference type="GO" id="GO:0015768">
    <property type="term" value="P:maltose transport"/>
    <property type="evidence" value="ECO:0007669"/>
    <property type="project" value="TreeGrafter"/>
</dbReference>
<proteinExistence type="inferred from homology"/>
<dbReference type="Pfam" id="PF01547">
    <property type="entry name" value="SBP_bac_1"/>
    <property type="match status" value="1"/>
</dbReference>
<name>A0A939C0I4_9ACTN</name>
<dbReference type="PANTHER" id="PTHR30061">
    <property type="entry name" value="MALTOSE-BINDING PERIPLASMIC PROTEIN"/>
    <property type="match status" value="1"/>
</dbReference>
<dbReference type="PANTHER" id="PTHR30061:SF50">
    <property type="entry name" value="MALTOSE_MALTODEXTRIN-BINDING PERIPLASMIC PROTEIN"/>
    <property type="match status" value="1"/>
</dbReference>
<evidence type="ECO:0000313" key="5">
    <source>
        <dbReference type="EMBL" id="MBM9466182.1"/>
    </source>
</evidence>
<dbReference type="InterPro" id="IPR006059">
    <property type="entry name" value="SBP"/>
</dbReference>